<evidence type="ECO:0000313" key="3">
    <source>
        <dbReference type="Proteomes" id="UP000198282"/>
    </source>
</evidence>
<reference evidence="2 3" key="1">
    <citation type="submission" date="2017-06" db="EMBL/GenBank/DDBJ databases">
        <authorList>
            <person name="Kim H.J."/>
            <person name="Triplett B.A."/>
        </authorList>
    </citation>
    <scope>NUCLEOTIDE SEQUENCE [LARGE SCALE GENOMIC DNA]</scope>
    <source>
        <strain evidence="2 3">CGMCC 4.2132</strain>
    </source>
</reference>
<dbReference type="RefSeq" id="WP_089210565.1">
    <property type="nucleotide sequence ID" value="NZ_FZOD01000035.1"/>
</dbReference>
<name>A0A239LV97_9ACTN</name>
<keyword evidence="3" id="KW-1185">Reference proteome</keyword>
<sequence length="581" mass="62553">MLSLPPEDRSLSPYTGWTRAHWEALADGLLTAVEPYRSADGATIRLPGRASWSDCDGLEGFARTFLIAAFRVAGGGPAELLEPYRRGFVSGPGVWPAVADRFQPMVEAASLALGLWLTREQLWDTLGDAERERLGAYLATVFHHEPAPNNWWLFPVTVGGFLAGVGIEEEAARAAIERGLARIEDWYVGDGWYTDGDNRGFDHYNGWALHFYPVLSGLLSGAPRPEHESRLRTFLESYALMFGANGEPLYQGRSMTYRFATLASLMLGAVTGRTPLSPGATRRLASGSVRYFLEHDALSAENLMTLGWFGQHEATLQSYSGSASPYWAAKAFVGLLAPADHPLWTAIEEPGPVGPAALEGPGLVVQNRDGVARVLNHGIRHDRDDPLYDRYAYSTHTGPTTAADVPDNHFGLVGADGAAAPRGVLKPGGAGRRDEIAWAASITDGVESVSVLRGTAEVRVHRVAAGSRVRQTGWALPRATAEIEDLSVALTAPDGLRSRLTGLYGYDTAAALEAVEGTAFGSPALVPALDGVTEDGWAVSLAVLGYGDDPVDVHVEVDVDRVAIVWPDDERFIVTSRDPQE</sequence>
<dbReference type="OrthoDB" id="9813465at2"/>
<feature type="domain" description="DUF2264" evidence="1">
    <location>
        <begin position="18"/>
        <end position="350"/>
    </location>
</feature>
<dbReference type="PANTHER" id="PTHR35339:SF4">
    <property type="entry name" value="LINALOOL DEHYDRATASE_ISOMERASE DOMAIN-CONTAINING PROTEIN"/>
    <property type="match status" value="1"/>
</dbReference>
<dbReference type="Proteomes" id="UP000198282">
    <property type="component" value="Unassembled WGS sequence"/>
</dbReference>
<organism evidence="2 3">
    <name type="scientific">Streptosporangium subroseum</name>
    <dbReference type="NCBI Taxonomy" id="106412"/>
    <lineage>
        <taxon>Bacteria</taxon>
        <taxon>Bacillati</taxon>
        <taxon>Actinomycetota</taxon>
        <taxon>Actinomycetes</taxon>
        <taxon>Streptosporangiales</taxon>
        <taxon>Streptosporangiaceae</taxon>
        <taxon>Streptosporangium</taxon>
    </lineage>
</organism>
<protein>
    <recommendedName>
        <fullName evidence="1">DUF2264 domain-containing protein</fullName>
    </recommendedName>
</protein>
<dbReference type="InterPro" id="IPR049349">
    <property type="entry name" value="DUF2264_N"/>
</dbReference>
<gene>
    <name evidence="2" type="ORF">SAMN05216276_103562</name>
</gene>
<proteinExistence type="predicted"/>
<dbReference type="Pfam" id="PF10022">
    <property type="entry name" value="DUF2264"/>
    <property type="match status" value="1"/>
</dbReference>
<dbReference type="InterPro" id="IPR016624">
    <property type="entry name" value="UCP014753"/>
</dbReference>
<dbReference type="PANTHER" id="PTHR35339">
    <property type="entry name" value="LINALOOL DEHYDRATASE_ISOMERASE DOMAIN-CONTAINING PROTEIN"/>
    <property type="match status" value="1"/>
</dbReference>
<evidence type="ECO:0000313" key="2">
    <source>
        <dbReference type="EMBL" id="SNT34295.1"/>
    </source>
</evidence>
<dbReference type="EMBL" id="FZOD01000035">
    <property type="protein sequence ID" value="SNT34295.1"/>
    <property type="molecule type" value="Genomic_DNA"/>
</dbReference>
<accession>A0A239LV97</accession>
<evidence type="ECO:0000259" key="1">
    <source>
        <dbReference type="Pfam" id="PF10022"/>
    </source>
</evidence>
<dbReference type="AlphaFoldDB" id="A0A239LV97"/>